<keyword evidence="2" id="KW-1185">Reference proteome</keyword>
<dbReference type="SUPFAM" id="SSF50729">
    <property type="entry name" value="PH domain-like"/>
    <property type="match status" value="1"/>
</dbReference>
<dbReference type="GO" id="GO:0090090">
    <property type="term" value="P:negative regulation of canonical Wnt signaling pathway"/>
    <property type="evidence" value="ECO:0007669"/>
    <property type="project" value="TreeGrafter"/>
</dbReference>
<dbReference type="OMA" id="IHKRRIW"/>
<dbReference type="GO" id="GO:0038024">
    <property type="term" value="F:cargo receptor activity"/>
    <property type="evidence" value="ECO:0007669"/>
    <property type="project" value="TreeGrafter"/>
</dbReference>
<evidence type="ECO:0000313" key="1">
    <source>
        <dbReference type="Ensembl" id="ENSSFAP00005056565.1"/>
    </source>
</evidence>
<evidence type="ECO:0000313" key="2">
    <source>
        <dbReference type="Proteomes" id="UP000472267"/>
    </source>
</evidence>
<protein>
    <recommendedName>
        <fullName evidence="3">PID domain-containing protein</fullName>
    </recommendedName>
</protein>
<dbReference type="InterPro" id="IPR011993">
    <property type="entry name" value="PH-like_dom_sf"/>
</dbReference>
<sequence length="114" mass="12845">MGTNVVPLSSALSDFTSRFHGDGVRYKAKLIGMDPVPAAQGEKMCWESMMKLKGLAEASRKQGKHKKRIWLKICSGNLKLVDERTGVKIQICNRFFINTLHHIIIFLSWSCASH</sequence>
<accession>A0A672JUH9</accession>
<reference evidence="1" key="2">
    <citation type="submission" date="2025-08" db="UniProtKB">
        <authorList>
            <consortium name="Ensembl"/>
        </authorList>
    </citation>
    <scope>IDENTIFICATION</scope>
</reference>
<dbReference type="GO" id="GO:0005737">
    <property type="term" value="C:cytoplasm"/>
    <property type="evidence" value="ECO:0007669"/>
    <property type="project" value="TreeGrafter"/>
</dbReference>
<dbReference type="GO" id="GO:0010718">
    <property type="term" value="P:positive regulation of epithelial to mesenchymal transition"/>
    <property type="evidence" value="ECO:0007669"/>
    <property type="project" value="TreeGrafter"/>
</dbReference>
<dbReference type="Pfam" id="PF21792">
    <property type="entry name" value="DAB2_SBM"/>
    <property type="match status" value="1"/>
</dbReference>
<name>A0A672JUH9_SALFA</name>
<reference evidence="1" key="1">
    <citation type="submission" date="2019-06" db="EMBL/GenBank/DDBJ databases">
        <authorList>
            <consortium name="Wellcome Sanger Institute Data Sharing"/>
        </authorList>
    </citation>
    <scope>NUCLEOTIDE SEQUENCE [LARGE SCALE GENOMIC DNA]</scope>
</reference>
<dbReference type="Gene3D" id="2.30.29.30">
    <property type="entry name" value="Pleckstrin-homology domain (PH domain)/Phosphotyrosine-binding domain (PTB)"/>
    <property type="match status" value="1"/>
</dbReference>
<reference evidence="1" key="3">
    <citation type="submission" date="2025-09" db="UniProtKB">
        <authorList>
            <consortium name="Ensembl"/>
        </authorList>
    </citation>
    <scope>IDENTIFICATION</scope>
</reference>
<proteinExistence type="predicted"/>
<dbReference type="PANTHER" id="PTHR47695:SF5">
    <property type="entry name" value="DISABLED HOMOLOG 2"/>
    <property type="match status" value="1"/>
</dbReference>
<dbReference type="Proteomes" id="UP000472267">
    <property type="component" value="Chromosome 23"/>
</dbReference>
<dbReference type="PANTHER" id="PTHR47695">
    <property type="entry name" value="PID DOMAIN-CONTAINING PROTEIN"/>
    <property type="match status" value="1"/>
</dbReference>
<dbReference type="Ensembl" id="ENSSFAT00005058281.1">
    <property type="protein sequence ID" value="ENSSFAP00005056565.1"/>
    <property type="gene ID" value="ENSSFAG00005026737.1"/>
</dbReference>
<organism evidence="1 2">
    <name type="scientific">Salarias fasciatus</name>
    <name type="common">Jewelled blenny</name>
    <name type="synonym">Blennius fasciatus</name>
    <dbReference type="NCBI Taxonomy" id="181472"/>
    <lineage>
        <taxon>Eukaryota</taxon>
        <taxon>Metazoa</taxon>
        <taxon>Chordata</taxon>
        <taxon>Craniata</taxon>
        <taxon>Vertebrata</taxon>
        <taxon>Euteleostomi</taxon>
        <taxon>Actinopterygii</taxon>
        <taxon>Neopterygii</taxon>
        <taxon>Teleostei</taxon>
        <taxon>Neoteleostei</taxon>
        <taxon>Acanthomorphata</taxon>
        <taxon>Ovalentaria</taxon>
        <taxon>Blenniimorphae</taxon>
        <taxon>Blenniiformes</taxon>
        <taxon>Blennioidei</taxon>
        <taxon>Blenniidae</taxon>
        <taxon>Salariinae</taxon>
        <taxon>Salarias</taxon>
    </lineage>
</organism>
<dbReference type="GO" id="GO:0045807">
    <property type="term" value="P:positive regulation of endocytosis"/>
    <property type="evidence" value="ECO:0007669"/>
    <property type="project" value="TreeGrafter"/>
</dbReference>
<dbReference type="GO" id="GO:0006898">
    <property type="term" value="P:receptor-mediated endocytosis"/>
    <property type="evidence" value="ECO:0007669"/>
    <property type="project" value="TreeGrafter"/>
</dbReference>
<dbReference type="AlphaFoldDB" id="A0A672JUH9"/>
<evidence type="ECO:0008006" key="3">
    <source>
        <dbReference type="Google" id="ProtNLM"/>
    </source>
</evidence>
<dbReference type="GO" id="GO:0005905">
    <property type="term" value="C:clathrin-coated pit"/>
    <property type="evidence" value="ECO:0007669"/>
    <property type="project" value="TreeGrafter"/>
</dbReference>
<dbReference type="GO" id="GO:0035615">
    <property type="term" value="F:clathrin adaptor activity"/>
    <property type="evidence" value="ECO:0007669"/>
    <property type="project" value="TreeGrafter"/>
</dbReference>
<dbReference type="InterPro" id="IPR048559">
    <property type="entry name" value="DAB1/2_SBM"/>
</dbReference>
<dbReference type="InParanoid" id="A0A672JUH9"/>